<dbReference type="SUPFAM" id="SSF56349">
    <property type="entry name" value="DNA breaking-rejoining enzymes"/>
    <property type="match status" value="1"/>
</dbReference>
<evidence type="ECO:0000256" key="3">
    <source>
        <dbReference type="ARBA" id="ARBA00023172"/>
    </source>
</evidence>
<evidence type="ECO:0000256" key="1">
    <source>
        <dbReference type="ARBA" id="ARBA00022908"/>
    </source>
</evidence>
<dbReference type="Gene3D" id="1.10.150.130">
    <property type="match status" value="1"/>
</dbReference>
<dbReference type="Pfam" id="PF00589">
    <property type="entry name" value="Phage_integrase"/>
    <property type="match status" value="1"/>
</dbReference>
<dbReference type="PANTHER" id="PTHR30349">
    <property type="entry name" value="PHAGE INTEGRASE-RELATED"/>
    <property type="match status" value="1"/>
</dbReference>
<keyword evidence="1" id="KW-0229">DNA integration</keyword>
<dbReference type="InterPro" id="IPR011010">
    <property type="entry name" value="DNA_brk_join_enz"/>
</dbReference>
<dbReference type="InterPro" id="IPR050090">
    <property type="entry name" value="Tyrosine_recombinase_XerCD"/>
</dbReference>
<dbReference type="PANTHER" id="PTHR30349:SF91">
    <property type="entry name" value="INTA PROTEIN"/>
    <property type="match status" value="1"/>
</dbReference>
<keyword evidence="8" id="KW-1185">Reference proteome</keyword>
<dbReference type="Proteomes" id="UP000013893">
    <property type="component" value="Chromosome"/>
</dbReference>
<dbReference type="AlphaFoldDB" id="R4PMF1"/>
<evidence type="ECO:0000259" key="5">
    <source>
        <dbReference type="PROSITE" id="PS51898"/>
    </source>
</evidence>
<accession>R4PMF1</accession>
<dbReference type="OrthoDB" id="9803188at2"/>
<dbReference type="PROSITE" id="PS51900">
    <property type="entry name" value="CB"/>
    <property type="match status" value="1"/>
</dbReference>
<proteinExistence type="predicted"/>
<dbReference type="STRING" id="1332188.L336_0366"/>
<dbReference type="GO" id="GO:0006310">
    <property type="term" value="P:DNA recombination"/>
    <property type="evidence" value="ECO:0007669"/>
    <property type="project" value="UniProtKB-KW"/>
</dbReference>
<dbReference type="Pfam" id="PF14659">
    <property type="entry name" value="Phage_int_SAM_3"/>
    <property type="match status" value="1"/>
</dbReference>
<dbReference type="InterPro" id="IPR013762">
    <property type="entry name" value="Integrase-like_cat_sf"/>
</dbReference>
<evidence type="ECO:0000259" key="6">
    <source>
        <dbReference type="PROSITE" id="PS51900"/>
    </source>
</evidence>
<dbReference type="Gene3D" id="1.10.443.10">
    <property type="entry name" value="Intergrase catalytic core"/>
    <property type="match status" value="1"/>
</dbReference>
<feature type="domain" description="Core-binding (CB)" evidence="6">
    <location>
        <begin position="62"/>
        <end position="148"/>
    </location>
</feature>
<feature type="domain" description="Tyr recombinase" evidence="5">
    <location>
        <begin position="169"/>
        <end position="357"/>
    </location>
</feature>
<dbReference type="InterPro" id="IPR044068">
    <property type="entry name" value="CB"/>
</dbReference>
<dbReference type="InterPro" id="IPR004107">
    <property type="entry name" value="Integrase_SAM-like_N"/>
</dbReference>
<dbReference type="RefSeq" id="WP_015641524.1">
    <property type="nucleotide sequence ID" value="NC_021219.1"/>
</dbReference>
<reference evidence="7 8" key="1">
    <citation type="journal article" date="2013" name="Nat. Biotechnol.">
        <title>Genome sequences of rare, uncultured bacteria obtained by differential coverage binning of multiple metagenomes.</title>
        <authorList>
            <person name="Albertsen M."/>
            <person name="Hugenholtz P."/>
            <person name="Skarshewski A."/>
            <person name="Nielsen K.L."/>
            <person name="Tyson G.W."/>
            <person name="Nielsen P.H."/>
        </authorList>
    </citation>
    <scope>NUCLEOTIDE SEQUENCE [LARGE SCALE GENOMIC DNA]</scope>
    <source>
        <strain evidence="7">TM71</strain>
    </source>
</reference>
<dbReference type="GO" id="GO:0015074">
    <property type="term" value="P:DNA integration"/>
    <property type="evidence" value="ECO:0007669"/>
    <property type="project" value="UniProtKB-KW"/>
</dbReference>
<evidence type="ECO:0000256" key="2">
    <source>
        <dbReference type="ARBA" id="ARBA00023125"/>
    </source>
</evidence>
<dbReference type="CDD" id="cd01189">
    <property type="entry name" value="INT_ICEBs1_C_like"/>
    <property type="match status" value="1"/>
</dbReference>
<gene>
    <name evidence="7" type="ORF">L336_0366</name>
</gene>
<dbReference type="KEGG" id="saal:L336_0366"/>
<dbReference type="GO" id="GO:0003677">
    <property type="term" value="F:DNA binding"/>
    <property type="evidence" value="ECO:0007669"/>
    <property type="project" value="UniProtKB-UniRule"/>
</dbReference>
<evidence type="ECO:0000313" key="7">
    <source>
        <dbReference type="EMBL" id="AGL62074.1"/>
    </source>
</evidence>
<organism evidence="7 8">
    <name type="scientific">Candidatus Saccharimonas aalborgensis</name>
    <dbReference type="NCBI Taxonomy" id="1332188"/>
    <lineage>
        <taxon>Bacteria</taxon>
        <taxon>Candidatus Saccharimonadota</taxon>
        <taxon>Candidatus Saccharimonadia</taxon>
        <taxon>Candidatus Saccharimonadales</taxon>
        <taxon>Candidatus Saccharimonadaceae</taxon>
        <taxon>Candidatus Saccharimonas</taxon>
    </lineage>
</organism>
<protein>
    <submittedName>
        <fullName evidence="7">Putative tyrosine-family recombinase/integrase</fullName>
    </submittedName>
</protein>
<keyword evidence="2 4" id="KW-0238">DNA-binding</keyword>
<evidence type="ECO:0000313" key="8">
    <source>
        <dbReference type="Proteomes" id="UP000013893"/>
    </source>
</evidence>
<dbReference type="InterPro" id="IPR010998">
    <property type="entry name" value="Integrase_recombinase_N"/>
</dbReference>
<dbReference type="InterPro" id="IPR002104">
    <property type="entry name" value="Integrase_catalytic"/>
</dbReference>
<dbReference type="HOGENOM" id="CLU_027562_17_1_0"/>
<dbReference type="EMBL" id="CP005957">
    <property type="protein sequence ID" value="AGL62074.1"/>
    <property type="molecule type" value="Genomic_DNA"/>
</dbReference>
<dbReference type="PROSITE" id="PS51898">
    <property type="entry name" value="TYR_RECOMBINASE"/>
    <property type="match status" value="1"/>
</dbReference>
<evidence type="ECO:0000256" key="4">
    <source>
        <dbReference type="PROSITE-ProRule" id="PRU01248"/>
    </source>
</evidence>
<name>R4PMF1_9BACT</name>
<sequence length="407" mass="46374">MSRRRRGEGTVYKRKEGRYEAACYVNTPLGIRRIRRYATTRKDAEAILVEMRNKNDSGLKANPREERLGAYMDYWLLVVQPSIRRSTLAGYESLVRIYLKPGLGNKYLTKLSVADVQTFIDNQLRTGQSHRTVQKMRCILSAVLQRAAKEERISRNVARLVTIPMYKPKEAEPWSVDELTAFLRAASDHQYYPIYFLMGFYGLRRGEALGLSWSDIDFTNKIIRVRRQVDYSNHTYSYVELKTRASKRNLPILDATLAVLNNLKSTTAGPLPDLIFKTSNGLPVDPNNLRRSFKRISKEAGLPIITLHHLRHTAATNLKNLCVAPRDVQAILGHSHISTTLQIYQHADINDTSEALQKYELQISEKSASSRQIKPSGDKILAEYIKINSATVGRVPIKDLRLMSPTL</sequence>
<keyword evidence="3" id="KW-0233">DNA recombination</keyword>